<dbReference type="InterPro" id="IPR036318">
    <property type="entry name" value="FAD-bd_PCMH-like_sf"/>
</dbReference>
<dbReference type="PANTHER" id="PTHR13878">
    <property type="entry name" value="GULONOLACTONE OXIDASE"/>
    <property type="match status" value="1"/>
</dbReference>
<gene>
    <name evidence="14" type="primary">GULLO6_0</name>
    <name evidence="14" type="ORF">Zm00014a_041664</name>
</gene>
<keyword evidence="6" id="KW-0060">Ascorbate biosynthesis</keyword>
<evidence type="ECO:0000256" key="6">
    <source>
        <dbReference type="ARBA" id="ARBA00022644"/>
    </source>
</evidence>
<dbReference type="Pfam" id="PF22906">
    <property type="entry name" value="GULLO2-like_3rd"/>
    <property type="match status" value="1"/>
</dbReference>
<evidence type="ECO:0000256" key="7">
    <source>
        <dbReference type="ARBA" id="ARBA00022729"/>
    </source>
</evidence>
<dbReference type="Pfam" id="PF04030">
    <property type="entry name" value="ALO"/>
    <property type="match status" value="1"/>
</dbReference>
<evidence type="ECO:0000256" key="4">
    <source>
        <dbReference type="ARBA" id="ARBA00013121"/>
    </source>
</evidence>
<evidence type="ECO:0000256" key="2">
    <source>
        <dbReference type="ARBA" id="ARBA00005147"/>
    </source>
</evidence>
<keyword evidence="5" id="KW-0285">Flavoprotein</keyword>
<dbReference type="GO" id="GO:0016020">
    <property type="term" value="C:membrane"/>
    <property type="evidence" value="ECO:0007669"/>
    <property type="project" value="InterPro"/>
</dbReference>
<dbReference type="GO" id="GO:0019853">
    <property type="term" value="P:L-ascorbic acid biosynthetic process"/>
    <property type="evidence" value="ECO:0007669"/>
    <property type="project" value="UniProtKB-UniPathway"/>
</dbReference>
<reference evidence="14 15" key="1">
    <citation type="journal article" date="2018" name="Nat. Genet.">
        <title>Extensive intraspecific gene order and gene structural variations between Mo17 and other maize genomes.</title>
        <authorList>
            <person name="Sun S."/>
            <person name="Zhou Y."/>
            <person name="Chen J."/>
            <person name="Shi J."/>
            <person name="Zhao H."/>
            <person name="Zhao H."/>
            <person name="Song W."/>
            <person name="Zhang M."/>
            <person name="Cui Y."/>
            <person name="Dong X."/>
            <person name="Liu H."/>
            <person name="Ma X."/>
            <person name="Jiao Y."/>
            <person name="Wang B."/>
            <person name="Wei X."/>
            <person name="Stein J.C."/>
            <person name="Glaubitz J.C."/>
            <person name="Lu F."/>
            <person name="Yu G."/>
            <person name="Liang C."/>
            <person name="Fengler K."/>
            <person name="Li B."/>
            <person name="Rafalski A."/>
            <person name="Schnable P.S."/>
            <person name="Ware D.H."/>
            <person name="Buckler E.S."/>
            <person name="Lai J."/>
        </authorList>
    </citation>
    <scope>NUCLEOTIDE SEQUENCE [LARGE SCALE GENOMIC DNA]</scope>
    <source>
        <strain evidence="15">cv. Missouri 17</strain>
        <tissue evidence="14">Seedling</tissue>
    </source>
</reference>
<dbReference type="EMBL" id="NCVQ01000006">
    <property type="protein sequence ID" value="PWZ21579.1"/>
    <property type="molecule type" value="Genomic_DNA"/>
</dbReference>
<evidence type="ECO:0000256" key="3">
    <source>
        <dbReference type="ARBA" id="ARBA00005466"/>
    </source>
</evidence>
<feature type="domain" description="FAD-binding PCMH-type" evidence="13">
    <location>
        <begin position="56"/>
        <end position="238"/>
    </location>
</feature>
<proteinExistence type="inferred from homology"/>
<dbReference type="GO" id="GO:0003885">
    <property type="term" value="F:D-arabinono-1,4-lactone oxidase activity"/>
    <property type="evidence" value="ECO:0007669"/>
    <property type="project" value="InterPro"/>
</dbReference>
<dbReference type="InterPro" id="IPR016169">
    <property type="entry name" value="FAD-bd_PCMH_sub2"/>
</dbReference>
<dbReference type="InterPro" id="IPR010030">
    <property type="entry name" value="GULO_Plant"/>
</dbReference>
<evidence type="ECO:0000256" key="12">
    <source>
        <dbReference type="SAM" id="SignalP"/>
    </source>
</evidence>
<evidence type="ECO:0000256" key="9">
    <source>
        <dbReference type="ARBA" id="ARBA00023002"/>
    </source>
</evidence>
<evidence type="ECO:0000256" key="8">
    <source>
        <dbReference type="ARBA" id="ARBA00022827"/>
    </source>
</evidence>
<dbReference type="Pfam" id="PF01565">
    <property type="entry name" value="FAD_binding_4"/>
    <property type="match status" value="1"/>
</dbReference>
<dbReference type="FunFam" id="3.30.465.10:FF:000033">
    <property type="entry name" value="L-gulonolactone oxidase 5"/>
    <property type="match status" value="1"/>
</dbReference>
<evidence type="ECO:0000256" key="5">
    <source>
        <dbReference type="ARBA" id="ARBA00022630"/>
    </source>
</evidence>
<comment type="pathway">
    <text evidence="2">Cofactor biosynthesis; L-ascorbate biosynthesis.</text>
</comment>
<dbReference type="InterPro" id="IPR007173">
    <property type="entry name" value="ALO_C"/>
</dbReference>
<accession>A0A3L6ELN2</accession>
<dbReference type="InterPro" id="IPR016166">
    <property type="entry name" value="FAD-bd_PCMH"/>
</dbReference>
<dbReference type="Gene3D" id="3.30.465.10">
    <property type="match status" value="1"/>
</dbReference>
<dbReference type="InterPro" id="IPR050432">
    <property type="entry name" value="FAD-linked_Oxidoreductases_BP"/>
</dbReference>
<feature type="region of interest" description="Disordered" evidence="11">
    <location>
        <begin position="674"/>
        <end position="709"/>
    </location>
</feature>
<sequence>MLPLVLATLTSVLLAGPAADHGALGSPPPDPVQCSSGGGTTDCTVSSAYGVFPDRSTCRAAAAVYPASEDELVRAVAGAAASGTKMKVATRYSHSIPPLACPGSGRGKGLVISTRRLDRVVSVDPAAGRVTVESGVTLRDLVAEAAKAGLALPYAPYWWGLTVGGMLGTGAHGSSLWGNGSAVHEYVVGMRIVTPASAAEGYAKVRVLTAADPDLDAAKVSLGVLGVISQVTLALQPLFKRSVTFSERDDDDLAEQVGTFGYRHEFADIAWFPGHGRAVYRIDDRLPLSAPGDGAMDFIGFRATPTLVIQATRLAEDLFERAGNGSGKCLTSRVTHAALSAVGYGLQRRSGGLFAGYPVVRRLRDLEPKALCGVELYDSILIRYVKASTAHLGKPAPRGEPSGDMVDFDITYYRSRDPGRARLFEDVLEEIEQMGIFKYGGLPHWGKNRNLAFVGAARKYPGLPRFLRVKDAYDPDGLFSSDWSDMMLGIGGRSPTTDAPGCALEGMCVCSRDEHCAPEQGYVCRPGKVYKEARVCTRVSPKWWTQAEITQSRPTNGGQDSSTTHLFFPHYQATQSPEPDGFTPRYPAPPLATQANARAQFINAGTAGPTAGATAPAAVSSTPRTVLLFVLSKAPDLTFTTSGASSATAACQAASTPLAATPRHRHPRWSPTLWRACRTPSSTRSPTWVPSPTTPQEHRSPPQGQALPQARYLRDHPGAARRRGGEGATIRWVGGGRGCQCWHGIIRGRLAAVTEFRVLAFEPVFENLQRICDGVYLNRVQDRIVVYHAASLQLLIELGLLRCTSRTSLQDVIVTIGTSLHGKSVIGRLDNSAISADGTKLAFKSNAEIAVEVSTIPLDEVVPDTERVLMI</sequence>
<dbReference type="InterPro" id="IPR006094">
    <property type="entry name" value="Oxid_FAD_bind_N"/>
</dbReference>
<evidence type="ECO:0000259" key="13">
    <source>
        <dbReference type="PROSITE" id="PS51387"/>
    </source>
</evidence>
<evidence type="ECO:0000256" key="10">
    <source>
        <dbReference type="ARBA" id="ARBA00048083"/>
    </source>
</evidence>
<dbReference type="EC" id="1.1.3.8" evidence="4"/>
<evidence type="ECO:0000313" key="14">
    <source>
        <dbReference type="EMBL" id="PWZ21579.1"/>
    </source>
</evidence>
<dbReference type="InterPro" id="IPR016164">
    <property type="entry name" value="FAD-linked_Oxase-like_C"/>
</dbReference>
<comment type="cofactor">
    <cofactor evidence="1">
        <name>FAD</name>
        <dbReference type="ChEBI" id="CHEBI:57692"/>
    </cofactor>
</comment>
<keyword evidence="8" id="KW-0274">FAD</keyword>
<feature type="compositionally biased region" description="Polar residues" evidence="11">
    <location>
        <begin position="679"/>
        <end position="695"/>
    </location>
</feature>
<dbReference type="GO" id="GO:0050105">
    <property type="term" value="F:L-gulonolactone oxidase activity"/>
    <property type="evidence" value="ECO:0007669"/>
    <property type="project" value="UniProtKB-EC"/>
</dbReference>
<feature type="chain" id="PRO_5018064603" description="L-gulonolactone oxidase" evidence="12">
    <location>
        <begin position="26"/>
        <end position="871"/>
    </location>
</feature>
<protein>
    <recommendedName>
        <fullName evidence="4">L-gulonolactone oxidase</fullName>
        <ecNumber evidence="4">1.1.3.8</ecNumber>
    </recommendedName>
</protein>
<dbReference type="SUPFAM" id="SSF56176">
    <property type="entry name" value="FAD-binding/transporter-associated domain-like"/>
    <property type="match status" value="1"/>
</dbReference>
<evidence type="ECO:0000256" key="1">
    <source>
        <dbReference type="ARBA" id="ARBA00001974"/>
    </source>
</evidence>
<dbReference type="ExpressionAtlas" id="A0A3L6ELN2">
    <property type="expression patterns" value="baseline and differential"/>
</dbReference>
<dbReference type="UniPathway" id="UPA00132"/>
<dbReference type="PANTHER" id="PTHR13878:SF67">
    <property type="entry name" value="L-GULONOLACTONE OXIDASE 5"/>
    <property type="match status" value="1"/>
</dbReference>
<dbReference type="AlphaFoldDB" id="A0A3L6ELN2"/>
<evidence type="ECO:0000256" key="11">
    <source>
        <dbReference type="SAM" id="MobiDB-lite"/>
    </source>
</evidence>
<organism evidence="14 15">
    <name type="scientific">Zea mays</name>
    <name type="common">Maize</name>
    <dbReference type="NCBI Taxonomy" id="4577"/>
    <lineage>
        <taxon>Eukaryota</taxon>
        <taxon>Viridiplantae</taxon>
        <taxon>Streptophyta</taxon>
        <taxon>Embryophyta</taxon>
        <taxon>Tracheophyta</taxon>
        <taxon>Spermatophyta</taxon>
        <taxon>Magnoliopsida</taxon>
        <taxon>Liliopsida</taxon>
        <taxon>Poales</taxon>
        <taxon>Poaceae</taxon>
        <taxon>PACMAD clade</taxon>
        <taxon>Panicoideae</taxon>
        <taxon>Andropogonodae</taxon>
        <taxon>Andropogoneae</taxon>
        <taxon>Tripsacinae</taxon>
        <taxon>Zea</taxon>
    </lineage>
</organism>
<dbReference type="GO" id="GO:0071949">
    <property type="term" value="F:FAD binding"/>
    <property type="evidence" value="ECO:0007669"/>
    <property type="project" value="InterPro"/>
</dbReference>
<comment type="similarity">
    <text evidence="3">Belongs to the oxygen-dependent FAD-linked oxidoreductase family.</text>
</comment>
<comment type="catalytic activity">
    <reaction evidence="10">
        <text>L-gulono-1,4-lactone + O2 = L-ascorbate + H2O2 + H(+)</text>
        <dbReference type="Rhea" id="RHEA:32363"/>
        <dbReference type="ChEBI" id="CHEBI:15378"/>
        <dbReference type="ChEBI" id="CHEBI:15379"/>
        <dbReference type="ChEBI" id="CHEBI:16240"/>
        <dbReference type="ChEBI" id="CHEBI:17587"/>
        <dbReference type="ChEBI" id="CHEBI:38290"/>
        <dbReference type="EC" id="1.1.3.8"/>
    </reaction>
</comment>
<keyword evidence="7 12" id="KW-0732">Signal</keyword>
<comment type="caution">
    <text evidence="14">The sequence shown here is derived from an EMBL/GenBank/DDBJ whole genome shotgun (WGS) entry which is preliminary data.</text>
</comment>
<dbReference type="InterPro" id="IPR055154">
    <property type="entry name" value="GULLO2-like_C"/>
</dbReference>
<feature type="signal peptide" evidence="12">
    <location>
        <begin position="1"/>
        <end position="25"/>
    </location>
</feature>
<dbReference type="NCBIfam" id="TIGR01677">
    <property type="entry name" value="pln_FAD_oxido"/>
    <property type="match status" value="1"/>
</dbReference>
<keyword evidence="9" id="KW-0560">Oxidoreductase</keyword>
<dbReference type="SUPFAM" id="SSF55103">
    <property type="entry name" value="FAD-linked oxidases, C-terminal domain"/>
    <property type="match status" value="1"/>
</dbReference>
<name>A0A3L6ELN2_MAIZE</name>
<dbReference type="Proteomes" id="UP000251960">
    <property type="component" value="Chromosome 5"/>
</dbReference>
<evidence type="ECO:0000313" key="15">
    <source>
        <dbReference type="Proteomes" id="UP000251960"/>
    </source>
</evidence>
<dbReference type="PROSITE" id="PS51387">
    <property type="entry name" value="FAD_PCMH"/>
    <property type="match status" value="1"/>
</dbReference>